<dbReference type="PANTHER" id="PTHR38601:SF1">
    <property type="entry name" value="HYDROGENASE-4 COMPONENT E"/>
    <property type="match status" value="1"/>
</dbReference>
<dbReference type="STRING" id="732.ADJ80_09720"/>
<evidence type="ECO:0000256" key="3">
    <source>
        <dbReference type="ARBA" id="ARBA00022692"/>
    </source>
</evidence>
<proteinExistence type="predicted"/>
<dbReference type="Gene3D" id="1.10.287.3510">
    <property type="match status" value="1"/>
</dbReference>
<keyword evidence="3 6" id="KW-0812">Transmembrane</keyword>
<evidence type="ECO:0000313" key="9">
    <source>
        <dbReference type="EMBL" id="SSY93091.1"/>
    </source>
</evidence>
<dbReference type="GO" id="GO:0005886">
    <property type="term" value="C:plasma membrane"/>
    <property type="evidence" value="ECO:0007669"/>
    <property type="project" value="UniProtKB-SubCell"/>
</dbReference>
<comment type="subcellular location">
    <subcellularLocation>
        <location evidence="1">Cell membrane</location>
        <topology evidence="1">Multi-pass membrane protein</topology>
    </subcellularLocation>
</comment>
<evidence type="ECO:0000313" key="10">
    <source>
        <dbReference type="Proteomes" id="UP000092746"/>
    </source>
</evidence>
<reference evidence="9 11" key="2">
    <citation type="submission" date="2018-06" db="EMBL/GenBank/DDBJ databases">
        <authorList>
            <consortium name="Pathogen Informatics"/>
            <person name="Doyle S."/>
        </authorList>
    </citation>
    <scope>NUCLEOTIDE SEQUENCE [LARGE SCALE GENOMIC DNA]</scope>
    <source>
        <strain evidence="9 11">NCTC5908</strain>
    </source>
</reference>
<dbReference type="NCBIfam" id="NF008556">
    <property type="entry name" value="PRK11492.1"/>
    <property type="match status" value="1"/>
</dbReference>
<evidence type="ECO:0000313" key="7">
    <source>
        <dbReference type="EMBL" id="OBY52789.1"/>
    </source>
</evidence>
<dbReference type="eggNOG" id="COG4237">
    <property type="taxonomic scope" value="Bacteria"/>
</dbReference>
<protein>
    <submittedName>
        <fullName evidence="7">Hydrogenase 4 membrane subunit</fullName>
    </submittedName>
    <submittedName>
        <fullName evidence="9">Hydrogenase-4 component E</fullName>
        <ecNumber evidence="9">1.-.-.-</ecNumber>
    </submittedName>
</protein>
<keyword evidence="2" id="KW-1003">Cell membrane</keyword>
<sequence length="212" mass="23494">MLMINGLACLLIITSLCVIMVRTAKKAALFYSLQSLVLVLLFVYLAYEMQAHELYMWSISAFITKVILVPMILVYAMKKIDENQTPVGINVAWLIPITAVIVTLCYFVVIPIDLPLVAHLKPALSVSLSHFLLGLVCIVSQRNIVKQVFGYCLMENGSHLTLALLANKAPELVEIGIATDAIFAVIIMVVLVNKIYRTFHSLDAKQLMSLKG</sequence>
<dbReference type="AlphaFoldDB" id="A0A0K1N5C3"/>
<feature type="transmembrane region" description="Helical" evidence="6">
    <location>
        <begin position="27"/>
        <end position="47"/>
    </location>
</feature>
<evidence type="ECO:0000313" key="12">
    <source>
        <dbReference type="Proteomes" id="UP000274211"/>
    </source>
</evidence>
<name>A0A0K1N5C3_AGGAP</name>
<dbReference type="InterPro" id="IPR039428">
    <property type="entry name" value="NUOK/Mnh_C1-like"/>
</dbReference>
<reference evidence="7 10" key="1">
    <citation type="submission" date="2016-06" db="EMBL/GenBank/DDBJ databases">
        <title>Simultaneous identification of Haemophilus influenzae and Haemophilus haemolyticus using TaqMan real-time PCR.</title>
        <authorList>
            <person name="Price E.P."/>
            <person name="Sarovich D.S."/>
            <person name="Harris T."/>
            <person name="Spargo J.C."/>
            <person name="Nosworthy E."/>
            <person name="Beissbarth J."/>
            <person name="Smith-Vaughan H."/>
        </authorList>
    </citation>
    <scope>NUCLEOTIDE SEQUENCE [LARGE SCALE GENOMIC DNA]</scope>
    <source>
        <strain evidence="7 10">ATCC 7901</strain>
    </source>
</reference>
<dbReference type="Pfam" id="PF00420">
    <property type="entry name" value="Oxidored_q2"/>
    <property type="match status" value="1"/>
</dbReference>
<reference evidence="8 12" key="3">
    <citation type="journal article" date="2019" name="J. Oral Microbiol.">
        <title>Role of OmpA1 and OmpA2 in Aggregatibacter actinomycetemcomitans and Aggregatibacter aphrophilus serum resistance.</title>
        <authorList>
            <person name="Lindholm M."/>
            <person name="Min Aung K."/>
            <person name="Nyunt Wai S."/>
            <person name="Oscarsson J."/>
        </authorList>
    </citation>
    <scope>NUCLEOTIDE SEQUENCE [LARGE SCALE GENOMIC DNA]</scope>
    <source>
        <strain evidence="8 12">HK83</strain>
    </source>
</reference>
<keyword evidence="9" id="KW-0560">Oxidoreductase</keyword>
<dbReference type="PANTHER" id="PTHR38601">
    <property type="entry name" value="HYDROGENASE-4 COMPONENT E"/>
    <property type="match status" value="1"/>
</dbReference>
<evidence type="ECO:0000256" key="1">
    <source>
        <dbReference type="ARBA" id="ARBA00004651"/>
    </source>
</evidence>
<evidence type="ECO:0000256" key="4">
    <source>
        <dbReference type="ARBA" id="ARBA00022989"/>
    </source>
</evidence>
<dbReference type="Proteomes" id="UP000274211">
    <property type="component" value="Unassembled WGS sequence"/>
</dbReference>
<dbReference type="GO" id="GO:0016491">
    <property type="term" value="F:oxidoreductase activity"/>
    <property type="evidence" value="ECO:0007669"/>
    <property type="project" value="UniProtKB-KW"/>
</dbReference>
<feature type="transmembrane region" description="Helical" evidence="6">
    <location>
        <begin position="175"/>
        <end position="196"/>
    </location>
</feature>
<gene>
    <name evidence="9" type="primary">hyfE</name>
    <name evidence="7" type="ORF">BBB52_05485</name>
    <name evidence="8" type="ORF">DOL88_00910</name>
    <name evidence="9" type="ORF">NCTC5908_00196</name>
</gene>
<dbReference type="KEGG" id="aaz:ADJ80_09720"/>
<feature type="transmembrane region" description="Helical" evidence="6">
    <location>
        <begin position="54"/>
        <end position="77"/>
    </location>
</feature>
<dbReference type="EC" id="1.-.-.-" evidence="9"/>
<dbReference type="Proteomes" id="UP000253728">
    <property type="component" value="Unassembled WGS sequence"/>
</dbReference>
<dbReference type="EMBL" id="UFSP01000001">
    <property type="protein sequence ID" value="SSY93091.1"/>
    <property type="molecule type" value="Genomic_DNA"/>
</dbReference>
<dbReference type="GeneID" id="49636306"/>
<evidence type="ECO:0000313" key="8">
    <source>
        <dbReference type="EMBL" id="RMW91826.1"/>
    </source>
</evidence>
<keyword evidence="5 6" id="KW-0472">Membrane</keyword>
<evidence type="ECO:0000313" key="11">
    <source>
        <dbReference type="Proteomes" id="UP000253728"/>
    </source>
</evidence>
<feature type="transmembrane region" description="Helical" evidence="6">
    <location>
        <begin position="89"/>
        <end position="110"/>
    </location>
</feature>
<dbReference type="InterPro" id="IPR038730">
    <property type="entry name" value="HyfE-like"/>
</dbReference>
<keyword evidence="4 6" id="KW-1133">Transmembrane helix</keyword>
<accession>A0A0K1N5C3</accession>
<evidence type="ECO:0000256" key="5">
    <source>
        <dbReference type="ARBA" id="ARBA00023136"/>
    </source>
</evidence>
<dbReference type="Proteomes" id="UP000092746">
    <property type="component" value="Unassembled WGS sequence"/>
</dbReference>
<feature type="transmembrane region" description="Helical" evidence="6">
    <location>
        <begin position="122"/>
        <end position="141"/>
    </location>
</feature>
<keyword evidence="12" id="KW-1185">Reference proteome</keyword>
<organism evidence="9 11">
    <name type="scientific">Aggregatibacter aphrophilus</name>
    <name type="common">Haemophilus aphrophilus</name>
    <dbReference type="NCBI Taxonomy" id="732"/>
    <lineage>
        <taxon>Bacteria</taxon>
        <taxon>Pseudomonadati</taxon>
        <taxon>Pseudomonadota</taxon>
        <taxon>Gammaproteobacteria</taxon>
        <taxon>Pasteurellales</taxon>
        <taxon>Pasteurellaceae</taxon>
        <taxon>Aggregatibacter</taxon>
    </lineage>
</organism>
<dbReference type="OMA" id="GMPMVVE"/>
<dbReference type="EMBL" id="MAQE01000012">
    <property type="protein sequence ID" value="OBY52789.1"/>
    <property type="molecule type" value="Genomic_DNA"/>
</dbReference>
<dbReference type="GeneID" id="48247562"/>
<dbReference type="EMBL" id="QMGS01000017">
    <property type="protein sequence ID" value="RMW91826.1"/>
    <property type="molecule type" value="Genomic_DNA"/>
</dbReference>
<dbReference type="RefSeq" id="WP_005700907.1">
    <property type="nucleotide sequence ID" value="NZ_CAUUMV010000002.1"/>
</dbReference>
<evidence type="ECO:0000256" key="6">
    <source>
        <dbReference type="SAM" id="Phobius"/>
    </source>
</evidence>
<evidence type="ECO:0000256" key="2">
    <source>
        <dbReference type="ARBA" id="ARBA00022475"/>
    </source>
</evidence>